<dbReference type="SUPFAM" id="SSF53955">
    <property type="entry name" value="Lysozyme-like"/>
    <property type="match status" value="1"/>
</dbReference>
<dbReference type="Proteomes" id="UP001596302">
    <property type="component" value="Unassembled WGS sequence"/>
</dbReference>
<accession>A0ABW1IXW5</accession>
<keyword evidence="5" id="KW-0812">Transmembrane</keyword>
<dbReference type="PROSITE" id="PS51109">
    <property type="entry name" value="G5"/>
    <property type="match status" value="1"/>
</dbReference>
<dbReference type="InterPro" id="IPR023346">
    <property type="entry name" value="Lysozyme-like_dom_sf"/>
</dbReference>
<dbReference type="EMBL" id="JBHSQW010000004">
    <property type="protein sequence ID" value="MFC5992995.1"/>
    <property type="molecule type" value="Genomic_DNA"/>
</dbReference>
<dbReference type="SMART" id="SM01208">
    <property type="entry name" value="G5"/>
    <property type="match status" value="1"/>
</dbReference>
<keyword evidence="5" id="KW-1133">Transmembrane helix</keyword>
<dbReference type="CDD" id="cd13925">
    <property type="entry name" value="RPF"/>
    <property type="match status" value="1"/>
</dbReference>
<gene>
    <name evidence="7" type="ORF">ACFQE5_02080</name>
</gene>
<name>A0ABW1IXW5_9PSEU</name>
<dbReference type="InterPro" id="IPR010618">
    <property type="entry name" value="RPF"/>
</dbReference>
<feature type="transmembrane region" description="Helical" evidence="5">
    <location>
        <begin position="113"/>
        <end position="135"/>
    </location>
</feature>
<evidence type="ECO:0000259" key="6">
    <source>
        <dbReference type="PROSITE" id="PS51109"/>
    </source>
</evidence>
<keyword evidence="8" id="KW-1185">Reference proteome</keyword>
<dbReference type="Pfam" id="PF06737">
    <property type="entry name" value="Transglycosylas"/>
    <property type="match status" value="1"/>
</dbReference>
<sequence length="478" mass="50774">MPVVDVSARAQRRAARARLGSVRTPDPVLETASVDEPYTGWFVSTALDERPPPNQDAELELDPPTGPVALVPDDTTPTGRLPRIDIEPLTEPFPVPAVEQPATNRPRRIRRRLARAAVLATLITLTAGSATALAADKTITVTVDGQDRTLHTFAGDVAGALEAAGLVASPRDRVEPALSTELSDGDQVILSRARRLTLVEGGQPRQIWTTAASVSDALEGIGVHAEPIQMSTSPRATIPLTGLEVELRIPRSIALSDGDAAPEQLTTTAGTVTGLLAERGITLGPDDVAVPSGDTQLTDGMAVHVVRNGVGEIVEIQRTPPPEQIIEDPDLPRGQRRVVDPGRPGEQTAVMRVYVQDGKEVRREQVRAGSSTPPAPRVVRLGTNDEKPQAPAVTDGGVWDLLARCEAGGNWSINTGNGYYGGLQFDAQTWRANGGTQYAALPHQASREEQIAVATKVRDGRGGYGAWPACARKLGLPR</sequence>
<dbReference type="InterPro" id="IPR011098">
    <property type="entry name" value="G5_dom"/>
</dbReference>
<comment type="caution">
    <text evidence="7">The sequence shown here is derived from an EMBL/GenBank/DDBJ whole genome shotgun (WGS) entry which is preliminary data.</text>
</comment>
<evidence type="ECO:0000256" key="4">
    <source>
        <dbReference type="SAM" id="MobiDB-lite"/>
    </source>
</evidence>
<proteinExistence type="inferred from homology"/>
<evidence type="ECO:0000313" key="8">
    <source>
        <dbReference type="Proteomes" id="UP001596302"/>
    </source>
</evidence>
<evidence type="ECO:0000256" key="1">
    <source>
        <dbReference type="ARBA" id="ARBA00010830"/>
    </source>
</evidence>
<feature type="region of interest" description="Disordered" evidence="4">
    <location>
        <begin position="365"/>
        <end position="392"/>
    </location>
</feature>
<keyword evidence="2" id="KW-0732">Signal</keyword>
<protein>
    <submittedName>
        <fullName evidence="7">Transglycosylase family protein</fullName>
    </submittedName>
</protein>
<keyword evidence="5" id="KW-0472">Membrane</keyword>
<dbReference type="Pfam" id="PF03990">
    <property type="entry name" value="DUF348"/>
    <property type="match status" value="3"/>
</dbReference>
<evidence type="ECO:0000256" key="2">
    <source>
        <dbReference type="ARBA" id="ARBA00022729"/>
    </source>
</evidence>
<dbReference type="Gene3D" id="2.20.230.10">
    <property type="entry name" value="Resuscitation-promoting factor rpfb"/>
    <property type="match status" value="1"/>
</dbReference>
<keyword evidence="3" id="KW-0378">Hydrolase</keyword>
<organism evidence="7 8">
    <name type="scientific">Pseudonocardia hispaniensis</name>
    <dbReference type="NCBI Taxonomy" id="904933"/>
    <lineage>
        <taxon>Bacteria</taxon>
        <taxon>Bacillati</taxon>
        <taxon>Actinomycetota</taxon>
        <taxon>Actinomycetes</taxon>
        <taxon>Pseudonocardiales</taxon>
        <taxon>Pseudonocardiaceae</taxon>
        <taxon>Pseudonocardia</taxon>
    </lineage>
</organism>
<evidence type="ECO:0000256" key="3">
    <source>
        <dbReference type="ARBA" id="ARBA00022801"/>
    </source>
</evidence>
<feature type="domain" description="G5" evidence="6">
    <location>
        <begin position="305"/>
        <end position="385"/>
    </location>
</feature>
<dbReference type="InterPro" id="IPR007137">
    <property type="entry name" value="DUF348"/>
</dbReference>
<reference evidence="8" key="1">
    <citation type="journal article" date="2019" name="Int. J. Syst. Evol. Microbiol.">
        <title>The Global Catalogue of Microorganisms (GCM) 10K type strain sequencing project: providing services to taxonomists for standard genome sequencing and annotation.</title>
        <authorList>
            <consortium name="The Broad Institute Genomics Platform"/>
            <consortium name="The Broad Institute Genome Sequencing Center for Infectious Disease"/>
            <person name="Wu L."/>
            <person name="Ma J."/>
        </authorList>
    </citation>
    <scope>NUCLEOTIDE SEQUENCE [LARGE SCALE GENOMIC DNA]</scope>
    <source>
        <strain evidence="8">CCM 8391</strain>
    </source>
</reference>
<feature type="region of interest" description="Disordered" evidence="4">
    <location>
        <begin position="47"/>
        <end position="79"/>
    </location>
</feature>
<dbReference type="Gene3D" id="1.10.530.10">
    <property type="match status" value="1"/>
</dbReference>
<evidence type="ECO:0000256" key="5">
    <source>
        <dbReference type="SAM" id="Phobius"/>
    </source>
</evidence>
<dbReference type="RefSeq" id="WP_379582109.1">
    <property type="nucleotide sequence ID" value="NZ_JBHSQW010000004.1"/>
</dbReference>
<comment type="similarity">
    <text evidence="1">Belongs to the transglycosylase family. Rpf subfamily.</text>
</comment>
<dbReference type="Pfam" id="PF07501">
    <property type="entry name" value="G5"/>
    <property type="match status" value="1"/>
</dbReference>
<evidence type="ECO:0000313" key="7">
    <source>
        <dbReference type="EMBL" id="MFC5992995.1"/>
    </source>
</evidence>